<dbReference type="GO" id="GO:0061630">
    <property type="term" value="F:ubiquitin protein ligase activity"/>
    <property type="evidence" value="ECO:0007669"/>
    <property type="project" value="TreeGrafter"/>
</dbReference>
<dbReference type="PANTHER" id="PTHR45931">
    <property type="entry name" value="SI:CH211-59O9.10"/>
    <property type="match status" value="1"/>
</dbReference>
<feature type="domain" description="RING-type" evidence="6">
    <location>
        <begin position="249"/>
        <end position="296"/>
    </location>
</feature>
<accession>A8N345</accession>
<dbReference type="GeneID" id="6005643"/>
<proteinExistence type="predicted"/>
<dbReference type="PANTHER" id="PTHR45931:SF3">
    <property type="entry name" value="RING ZINC FINGER-CONTAINING PROTEIN"/>
    <property type="match status" value="1"/>
</dbReference>
<feature type="compositionally biased region" description="Low complexity" evidence="5">
    <location>
        <begin position="362"/>
        <end position="383"/>
    </location>
</feature>
<dbReference type="PROSITE" id="PS50089">
    <property type="entry name" value="ZF_RING_2"/>
    <property type="match status" value="1"/>
</dbReference>
<dbReference type="STRING" id="240176.A8N345"/>
<gene>
    <name evidence="7" type="ORF">CC1G_06554</name>
</gene>
<evidence type="ECO:0000256" key="3">
    <source>
        <dbReference type="ARBA" id="ARBA00022833"/>
    </source>
</evidence>
<dbReference type="RefSeq" id="XP_001829217.2">
    <property type="nucleotide sequence ID" value="XM_001829165.2"/>
</dbReference>
<dbReference type="GO" id="GO:0008270">
    <property type="term" value="F:zinc ion binding"/>
    <property type="evidence" value="ECO:0007669"/>
    <property type="project" value="UniProtKB-KW"/>
</dbReference>
<dbReference type="eggNOG" id="KOG0800">
    <property type="taxonomic scope" value="Eukaryota"/>
</dbReference>
<dbReference type="EMBL" id="AACS02000001">
    <property type="protein sequence ID" value="EAU92543.2"/>
    <property type="molecule type" value="Genomic_DNA"/>
</dbReference>
<dbReference type="GO" id="GO:0006511">
    <property type="term" value="P:ubiquitin-dependent protein catabolic process"/>
    <property type="evidence" value="ECO:0007669"/>
    <property type="project" value="TreeGrafter"/>
</dbReference>
<evidence type="ECO:0000256" key="1">
    <source>
        <dbReference type="ARBA" id="ARBA00022723"/>
    </source>
</evidence>
<evidence type="ECO:0000256" key="4">
    <source>
        <dbReference type="PROSITE-ProRule" id="PRU00175"/>
    </source>
</evidence>
<dbReference type="Proteomes" id="UP000001861">
    <property type="component" value="Unassembled WGS sequence"/>
</dbReference>
<dbReference type="InParanoid" id="A8N345"/>
<evidence type="ECO:0000313" key="7">
    <source>
        <dbReference type="EMBL" id="EAU92543.2"/>
    </source>
</evidence>
<dbReference type="InterPro" id="IPR001841">
    <property type="entry name" value="Znf_RING"/>
</dbReference>
<dbReference type="GO" id="GO:0005634">
    <property type="term" value="C:nucleus"/>
    <property type="evidence" value="ECO:0007669"/>
    <property type="project" value="TreeGrafter"/>
</dbReference>
<keyword evidence="1" id="KW-0479">Metal-binding</keyword>
<feature type="compositionally biased region" description="Low complexity" evidence="5">
    <location>
        <begin position="311"/>
        <end position="350"/>
    </location>
</feature>
<dbReference type="SMART" id="SM00184">
    <property type="entry name" value="RING"/>
    <property type="match status" value="1"/>
</dbReference>
<evidence type="ECO:0000259" key="6">
    <source>
        <dbReference type="PROSITE" id="PS50089"/>
    </source>
</evidence>
<dbReference type="AlphaFoldDB" id="A8N345"/>
<dbReference type="VEuPathDB" id="FungiDB:CC1G_06554"/>
<dbReference type="SUPFAM" id="SSF57850">
    <property type="entry name" value="RING/U-box"/>
    <property type="match status" value="1"/>
</dbReference>
<sequence>MSSREPLWYCHECNAEMRPLMVPDPVCASCRGSFVEKIENPEDDPRQFAHDVPHDHGGHDHEMGALDLLFSIQSLLDRGINPNPPGSPPRPRPDGSPSNRRLSFQFASRNGTTSVSIGGPPTLGPLGTPPRRESGNAVPTMSGFLRGQPGTERTEGPRTITPQMMAQYLLALLESRDPMAALGIMGPMTGIPSGRMGDYVFNQEALDEIITQLMEQSNAHRPVPATEEIINNLPREVLILGSALLSEDCAVCKEQFKVETEDPEEQIVVKLPCKHPFHQPCIIPWLKSSGTCPVCRYALVPQPNQPTSPRPSAFPTGASGSSSSPGLNSSQSSPSSRDAPSPSPSQESPRPGGGGFLQNLFSHLTGPLSSGSSPSAGSSGTSSPRMSFDGSPRHHRRTSSDMNSSPRGPDNRRRGHDNLPGGWEDDLD</sequence>
<dbReference type="OrthoDB" id="8062037at2759"/>
<keyword evidence="8" id="KW-1185">Reference proteome</keyword>
<dbReference type="HOGENOM" id="CLU_049060_0_0_1"/>
<feature type="region of interest" description="Disordered" evidence="5">
    <location>
        <begin position="43"/>
        <end position="62"/>
    </location>
</feature>
<dbReference type="Gene3D" id="3.30.40.10">
    <property type="entry name" value="Zinc/RING finger domain, C3HC4 (zinc finger)"/>
    <property type="match status" value="1"/>
</dbReference>
<name>A8N345_COPC7</name>
<organism evidence="7 8">
    <name type="scientific">Coprinopsis cinerea (strain Okayama-7 / 130 / ATCC MYA-4618 / FGSC 9003)</name>
    <name type="common">Inky cap fungus</name>
    <name type="synonym">Hormographiella aspergillata</name>
    <dbReference type="NCBI Taxonomy" id="240176"/>
    <lineage>
        <taxon>Eukaryota</taxon>
        <taxon>Fungi</taxon>
        <taxon>Dikarya</taxon>
        <taxon>Basidiomycota</taxon>
        <taxon>Agaricomycotina</taxon>
        <taxon>Agaricomycetes</taxon>
        <taxon>Agaricomycetidae</taxon>
        <taxon>Agaricales</taxon>
        <taxon>Agaricineae</taxon>
        <taxon>Psathyrellaceae</taxon>
        <taxon>Coprinopsis</taxon>
    </lineage>
</organism>
<dbReference type="Pfam" id="PF13639">
    <property type="entry name" value="zf-RING_2"/>
    <property type="match status" value="1"/>
</dbReference>
<evidence type="ECO:0000256" key="5">
    <source>
        <dbReference type="SAM" id="MobiDB-lite"/>
    </source>
</evidence>
<dbReference type="KEGG" id="cci:CC1G_06554"/>
<feature type="region of interest" description="Disordered" evidence="5">
    <location>
        <begin position="76"/>
        <end position="135"/>
    </location>
</feature>
<evidence type="ECO:0000313" key="8">
    <source>
        <dbReference type="Proteomes" id="UP000001861"/>
    </source>
</evidence>
<feature type="region of interest" description="Disordered" evidence="5">
    <location>
        <begin position="304"/>
        <end position="428"/>
    </location>
</feature>
<dbReference type="InterPro" id="IPR051834">
    <property type="entry name" value="RING_finger_E3_ligase"/>
</dbReference>
<evidence type="ECO:0000256" key="2">
    <source>
        <dbReference type="ARBA" id="ARBA00022771"/>
    </source>
</evidence>
<keyword evidence="2 4" id="KW-0863">Zinc-finger</keyword>
<reference evidence="7 8" key="1">
    <citation type="journal article" date="2010" name="Proc. Natl. Acad. Sci. U.S.A.">
        <title>Insights into evolution of multicellular fungi from the assembled chromosomes of the mushroom Coprinopsis cinerea (Coprinus cinereus).</title>
        <authorList>
            <person name="Stajich J.E."/>
            <person name="Wilke S.K."/>
            <person name="Ahren D."/>
            <person name="Au C.H."/>
            <person name="Birren B.W."/>
            <person name="Borodovsky M."/>
            <person name="Burns C."/>
            <person name="Canback B."/>
            <person name="Casselton L.A."/>
            <person name="Cheng C.K."/>
            <person name="Deng J."/>
            <person name="Dietrich F.S."/>
            <person name="Fargo D.C."/>
            <person name="Farman M.L."/>
            <person name="Gathman A.C."/>
            <person name="Goldberg J."/>
            <person name="Guigo R."/>
            <person name="Hoegger P.J."/>
            <person name="Hooker J.B."/>
            <person name="Huggins A."/>
            <person name="James T.Y."/>
            <person name="Kamada T."/>
            <person name="Kilaru S."/>
            <person name="Kodira C."/>
            <person name="Kues U."/>
            <person name="Kupfer D."/>
            <person name="Kwan H.S."/>
            <person name="Lomsadze A."/>
            <person name="Li W."/>
            <person name="Lilly W.W."/>
            <person name="Ma L.J."/>
            <person name="Mackey A.J."/>
            <person name="Manning G."/>
            <person name="Martin F."/>
            <person name="Muraguchi H."/>
            <person name="Natvig D.O."/>
            <person name="Palmerini H."/>
            <person name="Ramesh M.A."/>
            <person name="Rehmeyer C.J."/>
            <person name="Roe B.A."/>
            <person name="Shenoy N."/>
            <person name="Stanke M."/>
            <person name="Ter-Hovhannisyan V."/>
            <person name="Tunlid A."/>
            <person name="Velagapudi R."/>
            <person name="Vision T.J."/>
            <person name="Zeng Q."/>
            <person name="Zolan M.E."/>
            <person name="Pukkila P.J."/>
        </authorList>
    </citation>
    <scope>NUCLEOTIDE SEQUENCE [LARGE SCALE GENOMIC DNA]</scope>
    <source>
        <strain evidence="8">Okayama-7 / 130 / ATCC MYA-4618 / FGSC 9003</strain>
    </source>
</reference>
<protein>
    <recommendedName>
        <fullName evidence="6">RING-type domain-containing protein</fullName>
    </recommendedName>
</protein>
<feature type="compositionally biased region" description="Polar residues" evidence="5">
    <location>
        <begin position="105"/>
        <end position="116"/>
    </location>
</feature>
<comment type="caution">
    <text evidence="7">The sequence shown here is derived from an EMBL/GenBank/DDBJ whole genome shotgun (WGS) entry which is preliminary data.</text>
</comment>
<keyword evidence="3" id="KW-0862">Zinc</keyword>
<dbReference type="OMA" id="MVPDPHC"/>
<dbReference type="InterPro" id="IPR013083">
    <property type="entry name" value="Znf_RING/FYVE/PHD"/>
</dbReference>